<reference evidence="2 3" key="1">
    <citation type="submission" date="2024-01" db="EMBL/GenBank/DDBJ databases">
        <title>The complete chloroplast genome sequence of Lithospermum erythrorhizon: insights into the phylogenetic relationship among Boraginaceae species and the maternal lineages of purple gromwells.</title>
        <authorList>
            <person name="Okada T."/>
            <person name="Watanabe K."/>
        </authorList>
    </citation>
    <scope>NUCLEOTIDE SEQUENCE [LARGE SCALE GENOMIC DNA]</scope>
</reference>
<proteinExistence type="predicted"/>
<dbReference type="EMBL" id="BAABME010003585">
    <property type="protein sequence ID" value="GAA0159381.1"/>
    <property type="molecule type" value="Genomic_DNA"/>
</dbReference>
<evidence type="ECO:0000313" key="3">
    <source>
        <dbReference type="Proteomes" id="UP001454036"/>
    </source>
</evidence>
<evidence type="ECO:0000313" key="2">
    <source>
        <dbReference type="EMBL" id="GAA0159381.1"/>
    </source>
</evidence>
<evidence type="ECO:0000259" key="1">
    <source>
        <dbReference type="Pfam" id="PF07727"/>
    </source>
</evidence>
<organism evidence="2 3">
    <name type="scientific">Lithospermum erythrorhizon</name>
    <name type="common">Purple gromwell</name>
    <name type="synonym">Lithospermum officinale var. erythrorhizon</name>
    <dbReference type="NCBI Taxonomy" id="34254"/>
    <lineage>
        <taxon>Eukaryota</taxon>
        <taxon>Viridiplantae</taxon>
        <taxon>Streptophyta</taxon>
        <taxon>Embryophyta</taxon>
        <taxon>Tracheophyta</taxon>
        <taxon>Spermatophyta</taxon>
        <taxon>Magnoliopsida</taxon>
        <taxon>eudicotyledons</taxon>
        <taxon>Gunneridae</taxon>
        <taxon>Pentapetalae</taxon>
        <taxon>asterids</taxon>
        <taxon>lamiids</taxon>
        <taxon>Boraginales</taxon>
        <taxon>Boraginaceae</taxon>
        <taxon>Boraginoideae</taxon>
        <taxon>Lithospermeae</taxon>
        <taxon>Lithospermum</taxon>
    </lineage>
</organism>
<accession>A0AAV3Q8T9</accession>
<comment type="caution">
    <text evidence="2">The sequence shown here is derived from an EMBL/GenBank/DDBJ whole genome shotgun (WGS) entry which is preliminary data.</text>
</comment>
<gene>
    <name evidence="2" type="ORF">LIER_16169</name>
</gene>
<feature type="domain" description="Reverse transcriptase Ty1/copia-type" evidence="1">
    <location>
        <begin position="162"/>
        <end position="209"/>
    </location>
</feature>
<sequence length="210" mass="23515">MGFPSSNLGVTKDSKTHKILGVAKQHKGLHLLNSSSITNKIVPNVSEISIHNFFVNSGNKITSHDDKLWHHRPGHVFDLEVIPDVPHDTLITEQTIPIPPISQPDNITSIPALLIPLLFSATDMIFLANLAKVQDPHSFKQARLSQEWVKAMAVEIQVLEDNRTWTIVDLPEGVRPIGCKWVYKVKCKVDGTMDKYKARLVAKGYIQMRG</sequence>
<dbReference type="Proteomes" id="UP001454036">
    <property type="component" value="Unassembled WGS sequence"/>
</dbReference>
<dbReference type="Pfam" id="PF07727">
    <property type="entry name" value="RVT_2"/>
    <property type="match status" value="1"/>
</dbReference>
<dbReference type="AlphaFoldDB" id="A0AAV3Q8T9"/>
<keyword evidence="3" id="KW-1185">Reference proteome</keyword>
<dbReference type="InterPro" id="IPR013103">
    <property type="entry name" value="RVT_2"/>
</dbReference>
<protein>
    <recommendedName>
        <fullName evidence="1">Reverse transcriptase Ty1/copia-type domain-containing protein</fullName>
    </recommendedName>
</protein>
<name>A0AAV3Q8T9_LITER</name>